<dbReference type="InterPro" id="IPR045046">
    <property type="entry name" value="Vps9-like"/>
</dbReference>
<dbReference type="GO" id="GO:0005085">
    <property type="term" value="F:guanyl-nucleotide exchange factor activity"/>
    <property type="evidence" value="ECO:0007669"/>
    <property type="project" value="InterPro"/>
</dbReference>
<gene>
    <name evidence="3" type="ORF">GSOID_T00025456001</name>
</gene>
<feature type="domain" description="VPS9" evidence="2">
    <location>
        <begin position="429"/>
        <end position="566"/>
    </location>
</feature>
<dbReference type="GO" id="GO:0031267">
    <property type="term" value="F:small GTPase binding"/>
    <property type="evidence" value="ECO:0007669"/>
    <property type="project" value="TreeGrafter"/>
</dbReference>
<dbReference type="InterPro" id="IPR037191">
    <property type="entry name" value="VPS9_dom_sf"/>
</dbReference>
<organism evidence="3">
    <name type="scientific">Oikopleura dioica</name>
    <name type="common">Tunicate</name>
    <dbReference type="NCBI Taxonomy" id="34765"/>
    <lineage>
        <taxon>Eukaryota</taxon>
        <taxon>Metazoa</taxon>
        <taxon>Chordata</taxon>
        <taxon>Tunicata</taxon>
        <taxon>Appendicularia</taxon>
        <taxon>Copelata</taxon>
        <taxon>Oikopleuridae</taxon>
        <taxon>Oikopleura</taxon>
    </lineage>
</organism>
<reference evidence="3" key="1">
    <citation type="journal article" date="2010" name="Science">
        <title>Plasticity of animal genome architecture unmasked by rapid evolution of a pelagic tunicate.</title>
        <authorList>
            <person name="Denoeud F."/>
            <person name="Henriet S."/>
            <person name="Mungpakdee S."/>
            <person name="Aury J.M."/>
            <person name="Da Silva C."/>
            <person name="Brinkmann H."/>
            <person name="Mikhaleva J."/>
            <person name="Olsen L.C."/>
            <person name="Jubin C."/>
            <person name="Canestro C."/>
            <person name="Bouquet J.M."/>
            <person name="Danks G."/>
            <person name="Poulain J."/>
            <person name="Campsteijn C."/>
            <person name="Adamski M."/>
            <person name="Cross I."/>
            <person name="Yadetie F."/>
            <person name="Muffato M."/>
            <person name="Louis A."/>
            <person name="Butcher S."/>
            <person name="Tsagkogeorga G."/>
            <person name="Konrad A."/>
            <person name="Singh S."/>
            <person name="Jensen M.F."/>
            <person name="Cong E.H."/>
            <person name="Eikeseth-Otteraa H."/>
            <person name="Noel B."/>
            <person name="Anthouard V."/>
            <person name="Porcel B.M."/>
            <person name="Kachouri-Lafond R."/>
            <person name="Nishino A."/>
            <person name="Ugolini M."/>
            <person name="Chourrout P."/>
            <person name="Nishida H."/>
            <person name="Aasland R."/>
            <person name="Huzurbazar S."/>
            <person name="Westhof E."/>
            <person name="Delsuc F."/>
            <person name="Lehrach H."/>
            <person name="Reinhardt R."/>
            <person name="Weissenbach J."/>
            <person name="Roy S.W."/>
            <person name="Artiguenave F."/>
            <person name="Postlethwait J.H."/>
            <person name="Manak J.R."/>
            <person name="Thompson E.M."/>
            <person name="Jaillon O."/>
            <person name="Du Pasquier L."/>
            <person name="Boudinot P."/>
            <person name="Liberles D.A."/>
            <person name="Volff J.N."/>
            <person name="Philippe H."/>
            <person name="Lenhard B."/>
            <person name="Roest Crollius H."/>
            <person name="Wincker P."/>
            <person name="Chourrout D."/>
        </authorList>
    </citation>
    <scope>NUCLEOTIDE SEQUENCE [LARGE SCALE GENOMIC DNA]</scope>
</reference>
<feature type="compositionally biased region" description="Polar residues" evidence="1">
    <location>
        <begin position="71"/>
        <end position="86"/>
    </location>
</feature>
<feature type="compositionally biased region" description="Basic and acidic residues" evidence="1">
    <location>
        <begin position="193"/>
        <end position="204"/>
    </location>
</feature>
<feature type="compositionally biased region" description="Polar residues" evidence="1">
    <location>
        <begin position="51"/>
        <end position="64"/>
    </location>
</feature>
<dbReference type="Pfam" id="PF02204">
    <property type="entry name" value="VPS9"/>
    <property type="match status" value="1"/>
</dbReference>
<dbReference type="PROSITE" id="PS51205">
    <property type="entry name" value="VPS9"/>
    <property type="match status" value="1"/>
</dbReference>
<sequence length="566" mass="64105">MRSRASTPGLSYTAEYVSSAFSESGQKPEAAGDYASSQETNDNRSDDGRGQNRSPRPSVLQNTEAWRAQQAALSQTTVERISPTENQAEESKPAKIGNRRSFGIKNFRKGNNVMKPKPSIPQKLLPSALRKNSSSAPLTPPALATTSTSATPGDGNYSAFDVMAKYQQMNKKVEPPTGNLIDIELPKTPTPPMEKRDERTKRESIDEKQARLEDVRRKLRYVLSAADPVDASPMIASTRTTSQHEKLLELLRAQAYEALAIQDRNTAAQLQETLRAVEQLSQTQTKQVLDLLWKEYNRRSDYVRYLVRARQKLLGALAHIRRMSRAGERAQESGRRHFLSVAASILLKKKSDSITAFVGHYNRQQTMDDKAILVNKLLQFLFGQIQQEPEWKHTNHNELEEIQAAVHRSMLTRHNIYHLIIYPNREVDIERDRVFTHHIEQISAKIRTDHPKLQIPQKYCRESPWPSAQEEARLICVYRTPGEKMMQTTRLCKAILNLLKLSNPSNIPGADDLVPVLVYVIIKANPPALLSMIQYVEAYEPAGAGEDSFYWMQFTAACKFIQTIEP</sequence>
<accession>E4Y7E5</accession>
<dbReference type="GO" id="GO:0030139">
    <property type="term" value="C:endocytic vesicle"/>
    <property type="evidence" value="ECO:0007669"/>
    <property type="project" value="TreeGrafter"/>
</dbReference>
<feature type="region of interest" description="Disordered" evidence="1">
    <location>
        <begin position="174"/>
        <end position="204"/>
    </location>
</feature>
<dbReference type="SUPFAM" id="SSF109993">
    <property type="entry name" value="VPS9 domain"/>
    <property type="match status" value="1"/>
</dbReference>
<feature type="compositionally biased region" description="Low complexity" evidence="1">
    <location>
        <begin position="133"/>
        <end position="152"/>
    </location>
</feature>
<evidence type="ECO:0000256" key="1">
    <source>
        <dbReference type="SAM" id="MobiDB-lite"/>
    </source>
</evidence>
<dbReference type="Proteomes" id="UP000011014">
    <property type="component" value="Unassembled WGS sequence"/>
</dbReference>
<dbReference type="AlphaFoldDB" id="E4Y7E5"/>
<dbReference type="GO" id="GO:0016192">
    <property type="term" value="P:vesicle-mediated transport"/>
    <property type="evidence" value="ECO:0007669"/>
    <property type="project" value="InterPro"/>
</dbReference>
<name>E4Y7E5_OIKDI</name>
<evidence type="ECO:0000259" key="2">
    <source>
        <dbReference type="PROSITE" id="PS51205"/>
    </source>
</evidence>
<protein>
    <recommendedName>
        <fullName evidence="2">VPS9 domain-containing protein</fullName>
    </recommendedName>
</protein>
<proteinExistence type="predicted"/>
<dbReference type="PANTHER" id="PTHR23101">
    <property type="entry name" value="RAB GDP/GTP EXCHANGE FACTOR"/>
    <property type="match status" value="1"/>
</dbReference>
<dbReference type="InterPro" id="IPR003123">
    <property type="entry name" value="VPS9"/>
</dbReference>
<dbReference type="GO" id="GO:0005829">
    <property type="term" value="C:cytosol"/>
    <property type="evidence" value="ECO:0007669"/>
    <property type="project" value="TreeGrafter"/>
</dbReference>
<dbReference type="PANTHER" id="PTHR23101:SF25">
    <property type="entry name" value="GTPASE-ACTIVATING PROTEIN AND VPS9 DOMAIN-CONTAINING PROTEIN 1"/>
    <property type="match status" value="1"/>
</dbReference>
<feature type="region of interest" description="Disordered" evidence="1">
    <location>
        <begin position="18"/>
        <end position="155"/>
    </location>
</feature>
<dbReference type="EMBL" id="FN654307">
    <property type="protein sequence ID" value="CBY31545.1"/>
    <property type="molecule type" value="Genomic_DNA"/>
</dbReference>
<evidence type="ECO:0000313" key="3">
    <source>
        <dbReference type="EMBL" id="CBY31545.1"/>
    </source>
</evidence>
<dbReference type="Gene3D" id="1.20.1050.80">
    <property type="entry name" value="VPS9 domain"/>
    <property type="match status" value="1"/>
</dbReference>
<dbReference type="SMART" id="SM00167">
    <property type="entry name" value="VPS9"/>
    <property type="match status" value="1"/>
</dbReference>
<feature type="compositionally biased region" description="Basic and acidic residues" evidence="1">
    <location>
        <begin position="41"/>
        <end position="50"/>
    </location>
</feature>